<dbReference type="PANTHER" id="PTHR38477:SF1">
    <property type="entry name" value="MUREIN L,D-TRANSPEPTIDASE CATALYTIC DOMAIN FAMILY PROTEIN"/>
    <property type="match status" value="1"/>
</dbReference>
<accession>A0A7G5XMZ6</accession>
<name>A0A7G5XMZ6_9BACT</name>
<evidence type="ECO:0000313" key="1">
    <source>
        <dbReference type="EMBL" id="QNA46849.1"/>
    </source>
</evidence>
<dbReference type="AlphaFoldDB" id="A0A7G5XMZ6"/>
<dbReference type="KEGG" id="lacs:H4075_19570"/>
<dbReference type="Pfam" id="PF13645">
    <property type="entry name" value="YkuD_2"/>
    <property type="match status" value="1"/>
</dbReference>
<gene>
    <name evidence="1" type="ORF">H4075_19570</name>
</gene>
<organism evidence="1 2">
    <name type="scientific">Lacibacter sediminis</name>
    <dbReference type="NCBI Taxonomy" id="2760713"/>
    <lineage>
        <taxon>Bacteria</taxon>
        <taxon>Pseudomonadati</taxon>
        <taxon>Bacteroidota</taxon>
        <taxon>Chitinophagia</taxon>
        <taxon>Chitinophagales</taxon>
        <taxon>Chitinophagaceae</taxon>
        <taxon>Lacibacter</taxon>
    </lineage>
</organism>
<dbReference type="Proteomes" id="UP000515344">
    <property type="component" value="Chromosome"/>
</dbReference>
<dbReference type="InterPro" id="IPR032676">
    <property type="entry name" value="YkuD_2"/>
</dbReference>
<sequence>MIAAKADSIYDTLHLLQAGLQEEAFELAYEGYYKLLEQGKMSKKDVLTIADFSKPSSEERLFVIDMEKGKILFQTLVAHGRKSGLIYATEFSNKPESNKSSLGFYLTMQPYYGGKGYALRLQGLEKGINDNAFERAIVLHGSDYVTSQFANSNGYLGRSLGCPAVPTKQTKAIINSIKNGSLLFIYHPTEEYKTKSTILNS</sequence>
<protein>
    <submittedName>
        <fullName evidence="1">Murein L,D-transpeptidase catalytic domain family protein</fullName>
    </submittedName>
</protein>
<dbReference type="PANTHER" id="PTHR38477">
    <property type="entry name" value="HYPOTHETICAL EXPORTED PROTEIN"/>
    <property type="match status" value="1"/>
</dbReference>
<reference evidence="2" key="1">
    <citation type="submission" date="2020-08" db="EMBL/GenBank/DDBJ databases">
        <title>Lacibacter sp. S13-6-6 genome sequencing.</title>
        <authorList>
            <person name="Jin L."/>
        </authorList>
    </citation>
    <scope>NUCLEOTIDE SEQUENCE [LARGE SCALE GENOMIC DNA]</scope>
    <source>
        <strain evidence="2">S13-6-6</strain>
    </source>
</reference>
<evidence type="ECO:0000313" key="2">
    <source>
        <dbReference type="Proteomes" id="UP000515344"/>
    </source>
</evidence>
<dbReference type="EMBL" id="CP060007">
    <property type="protein sequence ID" value="QNA46849.1"/>
    <property type="molecule type" value="Genomic_DNA"/>
</dbReference>
<keyword evidence="2" id="KW-1185">Reference proteome</keyword>
<proteinExistence type="predicted"/>